<accession>A0ABR3P9V8</accession>
<evidence type="ECO:0000313" key="4">
    <source>
        <dbReference type="Proteomes" id="UP001562354"/>
    </source>
</evidence>
<dbReference type="GeneID" id="95976604"/>
<feature type="compositionally biased region" description="Polar residues" evidence="1">
    <location>
        <begin position="135"/>
        <end position="145"/>
    </location>
</feature>
<dbReference type="InterPro" id="IPR018306">
    <property type="entry name" value="Phage_T5_Orf172_DNA-bd"/>
</dbReference>
<dbReference type="InterPro" id="IPR053006">
    <property type="entry name" value="Meiosis_regulatory"/>
</dbReference>
<comment type="caution">
    <text evidence="3">The sequence shown here is derived from an EMBL/GenBank/DDBJ whole genome shotgun (WGS) entry which is preliminary data.</text>
</comment>
<organism evidence="3 4">
    <name type="scientific">Neodothiora populina</name>
    <dbReference type="NCBI Taxonomy" id="2781224"/>
    <lineage>
        <taxon>Eukaryota</taxon>
        <taxon>Fungi</taxon>
        <taxon>Dikarya</taxon>
        <taxon>Ascomycota</taxon>
        <taxon>Pezizomycotina</taxon>
        <taxon>Dothideomycetes</taxon>
        <taxon>Dothideomycetidae</taxon>
        <taxon>Dothideales</taxon>
        <taxon>Dothioraceae</taxon>
        <taxon>Neodothiora</taxon>
    </lineage>
</organism>
<dbReference type="Proteomes" id="UP001562354">
    <property type="component" value="Unassembled WGS sequence"/>
</dbReference>
<feature type="region of interest" description="Disordered" evidence="1">
    <location>
        <begin position="175"/>
        <end position="260"/>
    </location>
</feature>
<proteinExistence type="predicted"/>
<feature type="compositionally biased region" description="Basic and acidic residues" evidence="1">
    <location>
        <begin position="175"/>
        <end position="184"/>
    </location>
</feature>
<dbReference type="RefSeq" id="XP_069198791.1">
    <property type="nucleotide sequence ID" value="XM_069342289.1"/>
</dbReference>
<dbReference type="Pfam" id="PF10544">
    <property type="entry name" value="T5orf172"/>
    <property type="match status" value="1"/>
</dbReference>
<name>A0ABR3P9V8_9PEZI</name>
<reference evidence="3 4" key="1">
    <citation type="submission" date="2024-07" db="EMBL/GenBank/DDBJ databases">
        <title>Draft sequence of the Neodothiora populina.</title>
        <authorList>
            <person name="Drown D.D."/>
            <person name="Schuette U.S."/>
            <person name="Buechlein A.B."/>
            <person name="Rusch D.R."/>
            <person name="Winton L.W."/>
            <person name="Adams G.A."/>
        </authorList>
    </citation>
    <scope>NUCLEOTIDE SEQUENCE [LARGE SCALE GENOMIC DNA]</scope>
    <source>
        <strain evidence="3 4">CPC 39397</strain>
    </source>
</reference>
<feature type="region of interest" description="Disordered" evidence="1">
    <location>
        <begin position="99"/>
        <end position="162"/>
    </location>
</feature>
<protein>
    <recommendedName>
        <fullName evidence="2">Bacteriophage T5 Orf172 DNA-binding domain-containing protein</fullName>
    </recommendedName>
</protein>
<feature type="compositionally biased region" description="Basic and acidic residues" evidence="1">
    <location>
        <begin position="110"/>
        <end position="128"/>
    </location>
</feature>
<evidence type="ECO:0000259" key="2">
    <source>
        <dbReference type="SMART" id="SM00974"/>
    </source>
</evidence>
<dbReference type="SMART" id="SM00974">
    <property type="entry name" value="T5orf172"/>
    <property type="match status" value="1"/>
</dbReference>
<evidence type="ECO:0000313" key="3">
    <source>
        <dbReference type="EMBL" id="KAL1302515.1"/>
    </source>
</evidence>
<gene>
    <name evidence="3" type="ORF">AAFC00_002902</name>
</gene>
<dbReference type="PANTHER" id="PTHR28094">
    <property type="entry name" value="MEIOTICALLY UP-REGULATED GENE 113 PROTEIN"/>
    <property type="match status" value="1"/>
</dbReference>
<feature type="domain" description="Bacteriophage T5 Orf172 DNA-binding" evidence="2">
    <location>
        <begin position="356"/>
        <end position="495"/>
    </location>
</feature>
<feature type="compositionally biased region" description="Polar residues" evidence="1">
    <location>
        <begin position="203"/>
        <end position="214"/>
    </location>
</feature>
<feature type="compositionally biased region" description="Low complexity" evidence="1">
    <location>
        <begin position="401"/>
        <end position="416"/>
    </location>
</feature>
<feature type="compositionally biased region" description="Polar residues" evidence="1">
    <location>
        <begin position="314"/>
        <end position="328"/>
    </location>
</feature>
<dbReference type="PANTHER" id="PTHR28094:SF2">
    <property type="entry name" value="BACTERIOPHAGE T5 ORF172 DNA-BINDING DOMAIN-CONTAINING PROTEIN"/>
    <property type="match status" value="1"/>
</dbReference>
<feature type="region of interest" description="Disordered" evidence="1">
    <location>
        <begin position="314"/>
        <end position="364"/>
    </location>
</feature>
<keyword evidence="4" id="KW-1185">Reference proteome</keyword>
<sequence length="513" mass="56779">MPFNDPTPESLLSRTDSRNPITTCRGITSTGRPCRRGMAPQKPSVVKISHPGLLDATLLYCWQHKDQATKATIESTVLNGPSFSRPAQIRERNSIDSLVARLGVPQTTELPRRPKVPEGKPPRVEQGRPRHHSTNDGTNTANNAYSKPLTEKPHSKPRQPRGLWASLCCMGSSRDDDGHYEPVRHKPRPPPQAHVSGPRPSKTETVYKSSQRPTQPNPAKATLRPNITRPSPADSAVSVPGRKTLNDAPAPQALNKRTVSTPDTRSLLSFIPAHLSPQTTSALLAELSKPISPHDEEGYIYIFWLTDSSVTPPQQDTAASLLSAPRNSKQQRRRRPSDVMSEYAAHPKATDNESNRSGTVKLKIGRANNVHRRMNEWTRQCGYNLSLVRWYPYVSAGDAATAAQSSPSPAPRSSTSLYPDLSQRRRAASEEPMASSPGGSGSGNGVRKVRHAHRVERLVHLELANYRVKENCATCGKEHREWFEIQGTESGVKSVDEVIRRWVRWSETAEKIV</sequence>
<dbReference type="EMBL" id="JBFMKM010000012">
    <property type="protein sequence ID" value="KAL1302515.1"/>
    <property type="molecule type" value="Genomic_DNA"/>
</dbReference>
<feature type="compositionally biased region" description="Polar residues" evidence="1">
    <location>
        <begin position="10"/>
        <end position="31"/>
    </location>
</feature>
<feature type="region of interest" description="Disordered" evidence="1">
    <location>
        <begin position="401"/>
        <end position="447"/>
    </location>
</feature>
<evidence type="ECO:0000256" key="1">
    <source>
        <dbReference type="SAM" id="MobiDB-lite"/>
    </source>
</evidence>
<feature type="region of interest" description="Disordered" evidence="1">
    <location>
        <begin position="1"/>
        <end position="42"/>
    </location>
</feature>